<feature type="transmembrane region" description="Helical" evidence="1">
    <location>
        <begin position="97"/>
        <end position="116"/>
    </location>
</feature>
<reference evidence="2 3" key="1">
    <citation type="journal article" date="2016" name="Nat. Commun.">
        <title>Thousands of microbial genomes shed light on interconnected biogeochemical processes in an aquifer system.</title>
        <authorList>
            <person name="Anantharaman K."/>
            <person name="Brown C.T."/>
            <person name="Hug L.A."/>
            <person name="Sharon I."/>
            <person name="Castelle C.J."/>
            <person name="Probst A.J."/>
            <person name="Thomas B.C."/>
            <person name="Singh A."/>
            <person name="Wilkins M.J."/>
            <person name="Karaoz U."/>
            <person name="Brodie E.L."/>
            <person name="Williams K.H."/>
            <person name="Hubbard S.S."/>
            <person name="Banfield J.F."/>
        </authorList>
    </citation>
    <scope>NUCLEOTIDE SEQUENCE [LARGE SCALE GENOMIC DNA]</scope>
</reference>
<dbReference type="AlphaFoldDB" id="A0A1F7XBY5"/>
<accession>A0A1F7XBY5</accession>
<name>A0A1F7XBY5_9BACT</name>
<keyword evidence="1" id="KW-0812">Transmembrane</keyword>
<dbReference type="Proteomes" id="UP000179013">
    <property type="component" value="Unassembled WGS sequence"/>
</dbReference>
<dbReference type="EMBL" id="MGFU01000038">
    <property type="protein sequence ID" value="OGM12530.1"/>
    <property type="molecule type" value="Genomic_DNA"/>
</dbReference>
<gene>
    <name evidence="2" type="ORF">A2V80_00855</name>
</gene>
<comment type="caution">
    <text evidence="2">The sequence shown here is derived from an EMBL/GenBank/DDBJ whole genome shotgun (WGS) entry which is preliminary data.</text>
</comment>
<evidence type="ECO:0000313" key="3">
    <source>
        <dbReference type="Proteomes" id="UP000179013"/>
    </source>
</evidence>
<evidence type="ECO:0000256" key="1">
    <source>
        <dbReference type="SAM" id="Phobius"/>
    </source>
</evidence>
<protein>
    <submittedName>
        <fullName evidence="2">Uncharacterized protein</fullName>
    </submittedName>
</protein>
<keyword evidence="1" id="KW-0472">Membrane</keyword>
<proteinExistence type="predicted"/>
<sequence>MRNNKGFADLVIVAMVVLAALVGVVASPVISKVMPQSKNTSSKDSRTKVEQPVYAINTVTGDIKTVGTAKWDIINSQDIAEQPKMTLWERIMMLPKIFALLAILGVIFPPLGIWLIKKVVTLKGNFAQIVTGIEEARKEMLPEEVKKLENNLSKKSDLNTKKLVKEVKIKL</sequence>
<keyword evidence="1" id="KW-1133">Transmembrane helix</keyword>
<evidence type="ECO:0000313" key="2">
    <source>
        <dbReference type="EMBL" id="OGM12530.1"/>
    </source>
</evidence>
<organism evidence="2 3">
    <name type="scientific">Candidatus Woesebacteria bacterium RBG_16_39_8b</name>
    <dbReference type="NCBI Taxonomy" id="1802482"/>
    <lineage>
        <taxon>Bacteria</taxon>
        <taxon>Candidatus Woeseibacteriota</taxon>
    </lineage>
</organism>